<gene>
    <name evidence="2" type="ORF">WKI68_39850</name>
</gene>
<comment type="caution">
    <text evidence="2">The sequence shown here is derived from an EMBL/GenBank/DDBJ whole genome shotgun (WGS) entry which is preliminary data.</text>
</comment>
<dbReference type="SUPFAM" id="SSF52200">
    <property type="entry name" value="Toll/Interleukin receptor TIR domain"/>
    <property type="match status" value="1"/>
</dbReference>
<protein>
    <submittedName>
        <fullName evidence="2">TIR domain-containing protein</fullName>
    </submittedName>
</protein>
<accession>A0ABU8UDK0</accession>
<dbReference type="Gene3D" id="3.40.50.10140">
    <property type="entry name" value="Toll/interleukin-1 receptor homology (TIR) domain"/>
    <property type="match status" value="1"/>
</dbReference>
<dbReference type="EMBL" id="JBBKAM010000004">
    <property type="protein sequence ID" value="MEJ8645710.1"/>
    <property type="molecule type" value="Genomic_DNA"/>
</dbReference>
<organism evidence="2 3">
    <name type="scientific">Streptomyces caledonius</name>
    <dbReference type="NCBI Taxonomy" id="3134107"/>
    <lineage>
        <taxon>Bacteria</taxon>
        <taxon>Bacillati</taxon>
        <taxon>Actinomycetota</taxon>
        <taxon>Actinomycetes</taxon>
        <taxon>Kitasatosporales</taxon>
        <taxon>Streptomycetaceae</taxon>
        <taxon>Streptomyces</taxon>
    </lineage>
</organism>
<dbReference type="Pfam" id="PF13676">
    <property type="entry name" value="TIR_2"/>
    <property type="match status" value="1"/>
</dbReference>
<keyword evidence="3" id="KW-1185">Reference proteome</keyword>
<feature type="domain" description="TIR" evidence="1">
    <location>
        <begin position="5"/>
        <end position="97"/>
    </location>
</feature>
<reference evidence="2 3" key="1">
    <citation type="submission" date="2024-03" db="EMBL/GenBank/DDBJ databases">
        <title>Novel Streptomyces species of biotechnological and ecological value are a feature of Machair soil.</title>
        <authorList>
            <person name="Prole J.R."/>
            <person name="Goodfellow M."/>
            <person name="Allenby N."/>
            <person name="Ward A.C."/>
        </authorList>
    </citation>
    <scope>NUCLEOTIDE SEQUENCE [LARGE SCALE GENOMIC DNA]</scope>
    <source>
        <strain evidence="2 3">MS1.HAVA.3</strain>
    </source>
</reference>
<evidence type="ECO:0000259" key="1">
    <source>
        <dbReference type="Pfam" id="PF13676"/>
    </source>
</evidence>
<dbReference type="InterPro" id="IPR000157">
    <property type="entry name" value="TIR_dom"/>
</dbReference>
<sequence length="117" mass="13169">MAPSIFINFRRADTDRTGAHLDTALQNAFGKDEVFRDQRSIAKGAHFPDEIKRNLRKCDILLAVMGKQWASLTDATGSRYLDHKGDWVRTEIALALKWGLVVLPSWSTAPSCPRSRN</sequence>
<name>A0ABU8UDK0_9ACTN</name>
<evidence type="ECO:0000313" key="2">
    <source>
        <dbReference type="EMBL" id="MEJ8645710.1"/>
    </source>
</evidence>
<dbReference type="InterPro" id="IPR035897">
    <property type="entry name" value="Toll_tir_struct_dom_sf"/>
</dbReference>
<proteinExistence type="predicted"/>
<evidence type="ECO:0000313" key="3">
    <source>
        <dbReference type="Proteomes" id="UP001382904"/>
    </source>
</evidence>
<dbReference type="Proteomes" id="UP001382904">
    <property type="component" value="Unassembled WGS sequence"/>
</dbReference>